<reference evidence="1 2" key="2">
    <citation type="journal article" date="2022" name="Mol. Ecol. Resour.">
        <title>The genomes of chicory, endive, great burdock and yacon provide insights into Asteraceae paleo-polyploidization history and plant inulin production.</title>
        <authorList>
            <person name="Fan W."/>
            <person name="Wang S."/>
            <person name="Wang H."/>
            <person name="Wang A."/>
            <person name="Jiang F."/>
            <person name="Liu H."/>
            <person name="Zhao H."/>
            <person name="Xu D."/>
            <person name="Zhang Y."/>
        </authorList>
    </citation>
    <scope>NUCLEOTIDE SEQUENCE [LARGE SCALE GENOMIC DNA]</scope>
    <source>
        <strain evidence="2">cv. Yunnan</strain>
        <tissue evidence="1">Leaves</tissue>
    </source>
</reference>
<reference evidence="2" key="1">
    <citation type="journal article" date="2022" name="Mol. Ecol. Resour.">
        <title>The genomes of chicory, endive, great burdock and yacon provide insights into Asteraceae palaeo-polyploidization history and plant inulin production.</title>
        <authorList>
            <person name="Fan W."/>
            <person name="Wang S."/>
            <person name="Wang H."/>
            <person name="Wang A."/>
            <person name="Jiang F."/>
            <person name="Liu H."/>
            <person name="Zhao H."/>
            <person name="Xu D."/>
            <person name="Zhang Y."/>
        </authorList>
    </citation>
    <scope>NUCLEOTIDE SEQUENCE [LARGE SCALE GENOMIC DNA]</scope>
    <source>
        <strain evidence="2">cv. Yunnan</strain>
    </source>
</reference>
<gene>
    <name evidence="1" type="ORF">L1987_02204</name>
</gene>
<evidence type="ECO:0000313" key="1">
    <source>
        <dbReference type="EMBL" id="KAI3828107.1"/>
    </source>
</evidence>
<dbReference type="EMBL" id="CM042018">
    <property type="protein sequence ID" value="KAI3828107.1"/>
    <property type="molecule type" value="Genomic_DNA"/>
</dbReference>
<comment type="caution">
    <text evidence="1">The sequence shown here is derived from an EMBL/GenBank/DDBJ whole genome shotgun (WGS) entry which is preliminary data.</text>
</comment>
<name>A0ACB9K740_9ASTR</name>
<evidence type="ECO:0000313" key="2">
    <source>
        <dbReference type="Proteomes" id="UP001056120"/>
    </source>
</evidence>
<protein>
    <submittedName>
        <fullName evidence="1">Uncharacterized protein</fullName>
    </submittedName>
</protein>
<organism evidence="1 2">
    <name type="scientific">Smallanthus sonchifolius</name>
    <dbReference type="NCBI Taxonomy" id="185202"/>
    <lineage>
        <taxon>Eukaryota</taxon>
        <taxon>Viridiplantae</taxon>
        <taxon>Streptophyta</taxon>
        <taxon>Embryophyta</taxon>
        <taxon>Tracheophyta</taxon>
        <taxon>Spermatophyta</taxon>
        <taxon>Magnoliopsida</taxon>
        <taxon>eudicotyledons</taxon>
        <taxon>Gunneridae</taxon>
        <taxon>Pentapetalae</taxon>
        <taxon>asterids</taxon>
        <taxon>campanulids</taxon>
        <taxon>Asterales</taxon>
        <taxon>Asteraceae</taxon>
        <taxon>Asteroideae</taxon>
        <taxon>Heliantheae alliance</taxon>
        <taxon>Millerieae</taxon>
        <taxon>Smallanthus</taxon>
    </lineage>
</organism>
<accession>A0ACB9K740</accession>
<dbReference type="Proteomes" id="UP001056120">
    <property type="component" value="Linkage Group LG01"/>
</dbReference>
<proteinExistence type="predicted"/>
<keyword evidence="2" id="KW-1185">Reference proteome</keyword>
<sequence length="120" mass="13725">MKGIEGVMHLSEKDLQLIYAIGISLSQDQGDKELIAHLKSEGYGSGADEEKEEESEDEVKSKVAVEWEITKFDKDIEENDREMVGQFEESDSEIMSGDIGESLRREKVEDREQQQQEEKN</sequence>